<dbReference type="Proteomes" id="UP000275408">
    <property type="component" value="Unassembled WGS sequence"/>
</dbReference>
<organism evidence="1 2">
    <name type="scientific">Pocillopora damicornis</name>
    <name type="common">Cauliflower coral</name>
    <name type="synonym">Millepora damicornis</name>
    <dbReference type="NCBI Taxonomy" id="46731"/>
    <lineage>
        <taxon>Eukaryota</taxon>
        <taxon>Metazoa</taxon>
        <taxon>Cnidaria</taxon>
        <taxon>Anthozoa</taxon>
        <taxon>Hexacorallia</taxon>
        <taxon>Scleractinia</taxon>
        <taxon>Astrocoeniina</taxon>
        <taxon>Pocilloporidae</taxon>
        <taxon>Pocillopora</taxon>
    </lineage>
</organism>
<accession>A0A3M6U3F3</accession>
<reference evidence="1 2" key="1">
    <citation type="journal article" date="2018" name="Sci. Rep.">
        <title>Comparative analysis of the Pocillopora damicornis genome highlights role of immune system in coral evolution.</title>
        <authorList>
            <person name="Cunning R."/>
            <person name="Bay R.A."/>
            <person name="Gillette P."/>
            <person name="Baker A.C."/>
            <person name="Traylor-Knowles N."/>
        </authorList>
    </citation>
    <scope>NUCLEOTIDE SEQUENCE [LARGE SCALE GENOMIC DNA]</scope>
    <source>
        <strain evidence="1">RSMAS</strain>
        <tissue evidence="1">Whole animal</tissue>
    </source>
</reference>
<evidence type="ECO:0000313" key="1">
    <source>
        <dbReference type="EMBL" id="RMX48126.1"/>
    </source>
</evidence>
<dbReference type="AlphaFoldDB" id="A0A3M6U3F3"/>
<gene>
    <name evidence="1" type="ORF">pdam_00002634</name>
</gene>
<name>A0A3M6U3F3_POCDA</name>
<comment type="caution">
    <text evidence="1">The sequence shown here is derived from an EMBL/GenBank/DDBJ whole genome shotgun (WGS) entry which is preliminary data.</text>
</comment>
<proteinExistence type="predicted"/>
<dbReference type="EMBL" id="RCHS01002311">
    <property type="protein sequence ID" value="RMX48126.1"/>
    <property type="molecule type" value="Genomic_DNA"/>
</dbReference>
<protein>
    <submittedName>
        <fullName evidence="1">Uncharacterized protein</fullName>
    </submittedName>
</protein>
<sequence>MQSIEQLYYRETEEQNSNGCKLLVRKDAMLDSLNAKERNYDNNTNGIDFTIRKLLMSSAKAAVNSFDECNVFERAAQLSVIESRTFTSNLHQKKNTEVFPNASFTNKAREKIYAHGVRCENKGTTKYPSSAVRRKYRKFNKYRIRKMLNQYTLVIKSPKLKQSNAWRSNSVPNGVYHFNSNLSGDKETNPGPVINSLKQLKLFTIKTMWQCLG</sequence>
<evidence type="ECO:0000313" key="2">
    <source>
        <dbReference type="Proteomes" id="UP000275408"/>
    </source>
</evidence>
<keyword evidence="2" id="KW-1185">Reference proteome</keyword>